<evidence type="ECO:0000313" key="3">
    <source>
        <dbReference type="WBParaSite" id="Pan_g24066.t1"/>
    </source>
</evidence>
<feature type="transmembrane region" description="Helical" evidence="1">
    <location>
        <begin position="130"/>
        <end position="151"/>
    </location>
</feature>
<evidence type="ECO:0000313" key="2">
    <source>
        <dbReference type="Proteomes" id="UP000492821"/>
    </source>
</evidence>
<keyword evidence="1" id="KW-1133">Transmembrane helix</keyword>
<keyword evidence="1" id="KW-0472">Membrane</keyword>
<feature type="transmembrane region" description="Helical" evidence="1">
    <location>
        <begin position="75"/>
        <end position="95"/>
    </location>
</feature>
<name>A0A7E4VQR3_PANRE</name>
<dbReference type="PANTHER" id="PTHR34149:SF2">
    <property type="entry name" value="PROTEIN CBG11905"/>
    <property type="match status" value="1"/>
</dbReference>
<accession>A0A7E4VQR3</accession>
<dbReference type="AlphaFoldDB" id="A0A7E4VQR3"/>
<proteinExistence type="predicted"/>
<reference evidence="3" key="2">
    <citation type="submission" date="2020-10" db="UniProtKB">
        <authorList>
            <consortium name="WormBaseParasite"/>
        </authorList>
    </citation>
    <scope>IDENTIFICATION</scope>
</reference>
<protein>
    <submittedName>
        <fullName evidence="3">MARVEL domain-containing protein</fullName>
    </submittedName>
</protein>
<dbReference type="WBParaSite" id="Pan_g24066.t1">
    <property type="protein sequence ID" value="Pan_g24066.t1"/>
    <property type="gene ID" value="Pan_g24066"/>
</dbReference>
<dbReference type="Proteomes" id="UP000492821">
    <property type="component" value="Unassembled WGS sequence"/>
</dbReference>
<organism evidence="2 3">
    <name type="scientific">Panagrellus redivivus</name>
    <name type="common">Microworm</name>
    <dbReference type="NCBI Taxonomy" id="6233"/>
    <lineage>
        <taxon>Eukaryota</taxon>
        <taxon>Metazoa</taxon>
        <taxon>Ecdysozoa</taxon>
        <taxon>Nematoda</taxon>
        <taxon>Chromadorea</taxon>
        <taxon>Rhabditida</taxon>
        <taxon>Tylenchina</taxon>
        <taxon>Panagrolaimomorpha</taxon>
        <taxon>Panagrolaimoidea</taxon>
        <taxon>Panagrolaimidae</taxon>
        <taxon>Panagrellus</taxon>
    </lineage>
</organism>
<keyword evidence="2" id="KW-1185">Reference proteome</keyword>
<reference evidence="2" key="1">
    <citation type="journal article" date="2013" name="Genetics">
        <title>The draft genome and transcriptome of Panagrellus redivivus are shaped by the harsh demands of a free-living lifestyle.</title>
        <authorList>
            <person name="Srinivasan J."/>
            <person name="Dillman A.R."/>
            <person name="Macchietto M.G."/>
            <person name="Heikkinen L."/>
            <person name="Lakso M."/>
            <person name="Fracchia K.M."/>
            <person name="Antoshechkin I."/>
            <person name="Mortazavi A."/>
            <person name="Wong G."/>
            <person name="Sternberg P.W."/>
        </authorList>
    </citation>
    <scope>NUCLEOTIDE SEQUENCE [LARGE SCALE GENOMIC DNA]</scope>
    <source>
        <strain evidence="2">MT8872</strain>
    </source>
</reference>
<dbReference type="InterPro" id="IPR022559">
    <property type="entry name" value="SUP-1-like"/>
</dbReference>
<feature type="transmembrane region" description="Helical" evidence="1">
    <location>
        <begin position="42"/>
        <end position="63"/>
    </location>
</feature>
<dbReference type="PANTHER" id="PTHR34149">
    <property type="entry name" value="PROTEIN CBG11905-RELATED"/>
    <property type="match status" value="1"/>
</dbReference>
<evidence type="ECO:0000256" key="1">
    <source>
        <dbReference type="SAM" id="Phobius"/>
    </source>
</evidence>
<sequence length="160" mass="18361">MASDIAVTFRFALTGASNPFSLDQHFVFHRAGRYRPTIGRPFGHFVVLTSLLLLSFPHFYQYLQPETTTMPSLSLNTVLTFLATIIPGVAADFFYTRSTPYCGQNRCQREDYFHYYNCNDGTCDFSLQPWVFTIIAFIVLSFLLSIFCSLLRCICCSNRR</sequence>
<keyword evidence="1" id="KW-0812">Transmembrane</keyword>